<keyword evidence="2" id="KW-1185">Reference proteome</keyword>
<dbReference type="Pfam" id="PF17419">
    <property type="entry name" value="MauJ"/>
    <property type="match status" value="1"/>
</dbReference>
<reference evidence="2" key="1">
    <citation type="submission" date="2016-10" db="EMBL/GenBank/DDBJ databases">
        <authorList>
            <person name="Varghese N."/>
            <person name="Submissions S."/>
        </authorList>
    </citation>
    <scope>NUCLEOTIDE SEQUENCE [LARGE SCALE GENOMIC DNA]</scope>
    <source>
        <strain evidence="2">DSM 43163</strain>
    </source>
</reference>
<accession>A0A1H5YPU0</accession>
<dbReference type="EMBL" id="FNVO01000004">
    <property type="protein sequence ID" value="SEG26133.1"/>
    <property type="molecule type" value="Genomic_DNA"/>
</dbReference>
<gene>
    <name evidence="1" type="ORF">SAMN04489712_104120</name>
</gene>
<name>A0A1H5YPU0_9ACTN</name>
<evidence type="ECO:0000313" key="2">
    <source>
        <dbReference type="Proteomes" id="UP000236723"/>
    </source>
</evidence>
<evidence type="ECO:0000313" key="1">
    <source>
        <dbReference type="EMBL" id="SEG26133.1"/>
    </source>
</evidence>
<dbReference type="InterPro" id="IPR035383">
    <property type="entry name" value="MauJ"/>
</dbReference>
<sequence>MDREWVLWHISELGVLVPLRLGDGEPKYLNGEAADFDSTRFLADCLSFDHDLPTVVLPFFEQSHLHAPYEPIGSHVPWRNSGQGYLEVLQMAADQVTQLRFSDPLQVRYSEEGDPLTRFKQRFDGKGEPLGLYAMAIRQVDVLAEYLFLYRIAEWADRKNGKTFIGMYLDLIHDYDFGELWTISPPIGPAADQPEINVFDVYREQALGRIESLRTAGVDVADWLYGFRNRLAHGKEGIMVREFGMDADAVAADLPLLKLLARIAIESG</sequence>
<dbReference type="AlphaFoldDB" id="A0A1H5YPU0"/>
<proteinExistence type="predicted"/>
<organism evidence="1 2">
    <name type="scientific">Thermomonospora echinospora</name>
    <dbReference type="NCBI Taxonomy" id="1992"/>
    <lineage>
        <taxon>Bacteria</taxon>
        <taxon>Bacillati</taxon>
        <taxon>Actinomycetota</taxon>
        <taxon>Actinomycetes</taxon>
        <taxon>Streptosporangiales</taxon>
        <taxon>Thermomonosporaceae</taxon>
        <taxon>Thermomonospora</taxon>
    </lineage>
</organism>
<dbReference type="Proteomes" id="UP000236723">
    <property type="component" value="Unassembled WGS sequence"/>
</dbReference>
<protein>
    <submittedName>
        <fullName evidence="1">Uncharacterized protein</fullName>
    </submittedName>
</protein>